<keyword evidence="3" id="KW-1185">Reference proteome</keyword>
<protein>
    <recommendedName>
        <fullName evidence="4">Transposase</fullName>
    </recommendedName>
</protein>
<proteinExistence type="predicted"/>
<evidence type="ECO:0008006" key="4">
    <source>
        <dbReference type="Google" id="ProtNLM"/>
    </source>
</evidence>
<reference evidence="2 3" key="1">
    <citation type="submission" date="2024-02" db="EMBL/GenBank/DDBJ databases">
        <title>STSV induces naive adaptation in Sulfolobus.</title>
        <authorList>
            <person name="Xiang X."/>
            <person name="Song M."/>
        </authorList>
    </citation>
    <scope>NUCLEOTIDE SEQUENCE [LARGE SCALE GENOMIC DNA]</scope>
    <source>
        <strain evidence="2 3">RT2</strain>
    </source>
</reference>
<dbReference type="EMBL" id="CP146016">
    <property type="protein sequence ID" value="WWQ61650.1"/>
    <property type="molecule type" value="Genomic_DNA"/>
</dbReference>
<accession>A0AAX4L477</accession>
<keyword evidence="1" id="KW-0812">Transmembrane</keyword>
<gene>
    <name evidence="2" type="ORF">V6M85_06150</name>
</gene>
<organism evidence="2 3">
    <name type="scientific">Sulfolobus tengchongensis</name>
    <dbReference type="NCBI Taxonomy" id="207809"/>
    <lineage>
        <taxon>Archaea</taxon>
        <taxon>Thermoproteota</taxon>
        <taxon>Thermoprotei</taxon>
        <taxon>Sulfolobales</taxon>
        <taxon>Sulfolobaceae</taxon>
        <taxon>Sulfolobus</taxon>
    </lineage>
</organism>
<sequence length="103" mass="11598">MKRDLSRSERREVDLLLSSLLAEFSDKVKELVNRGLLSFSFLPQEIQHLLCTNNLAESFNSLVVSIIRLVGCFRLSGLLPITITFSIILSMNGIISIYLLLSL</sequence>
<dbReference type="RefSeq" id="WP_338604310.1">
    <property type="nucleotide sequence ID" value="NZ_CP146016.1"/>
</dbReference>
<evidence type="ECO:0000313" key="2">
    <source>
        <dbReference type="EMBL" id="WWQ61650.1"/>
    </source>
</evidence>
<dbReference type="GeneID" id="89336332"/>
<feature type="transmembrane region" description="Helical" evidence="1">
    <location>
        <begin position="78"/>
        <end position="101"/>
    </location>
</feature>
<dbReference type="Proteomes" id="UP001432202">
    <property type="component" value="Chromosome"/>
</dbReference>
<keyword evidence="1" id="KW-1133">Transmembrane helix</keyword>
<dbReference type="AlphaFoldDB" id="A0AAX4L477"/>
<keyword evidence="1" id="KW-0472">Membrane</keyword>
<evidence type="ECO:0000256" key="1">
    <source>
        <dbReference type="SAM" id="Phobius"/>
    </source>
</evidence>
<evidence type="ECO:0000313" key="3">
    <source>
        <dbReference type="Proteomes" id="UP001432202"/>
    </source>
</evidence>
<name>A0AAX4L477_9CREN</name>